<organism evidence="2 3">
    <name type="scientific">Dovyalis caffra</name>
    <dbReference type="NCBI Taxonomy" id="77055"/>
    <lineage>
        <taxon>Eukaryota</taxon>
        <taxon>Viridiplantae</taxon>
        <taxon>Streptophyta</taxon>
        <taxon>Embryophyta</taxon>
        <taxon>Tracheophyta</taxon>
        <taxon>Spermatophyta</taxon>
        <taxon>Magnoliopsida</taxon>
        <taxon>eudicotyledons</taxon>
        <taxon>Gunneridae</taxon>
        <taxon>Pentapetalae</taxon>
        <taxon>rosids</taxon>
        <taxon>fabids</taxon>
        <taxon>Malpighiales</taxon>
        <taxon>Salicaceae</taxon>
        <taxon>Flacourtieae</taxon>
        <taxon>Dovyalis</taxon>
    </lineage>
</organism>
<accession>A0AAV1QZJ9</accession>
<proteinExistence type="predicted"/>
<feature type="region of interest" description="Disordered" evidence="1">
    <location>
        <begin position="56"/>
        <end position="75"/>
    </location>
</feature>
<evidence type="ECO:0000313" key="3">
    <source>
        <dbReference type="Proteomes" id="UP001314170"/>
    </source>
</evidence>
<name>A0AAV1QZJ9_9ROSI</name>
<dbReference type="Proteomes" id="UP001314170">
    <property type="component" value="Unassembled WGS sequence"/>
</dbReference>
<keyword evidence="3" id="KW-1185">Reference proteome</keyword>
<comment type="caution">
    <text evidence="2">The sequence shown here is derived from an EMBL/GenBank/DDBJ whole genome shotgun (WGS) entry which is preliminary data.</text>
</comment>
<protein>
    <submittedName>
        <fullName evidence="2">Uncharacterized protein</fullName>
    </submittedName>
</protein>
<dbReference type="EMBL" id="CAWUPB010000851">
    <property type="protein sequence ID" value="CAK7326494.1"/>
    <property type="molecule type" value="Genomic_DNA"/>
</dbReference>
<evidence type="ECO:0000256" key="1">
    <source>
        <dbReference type="SAM" id="MobiDB-lite"/>
    </source>
</evidence>
<reference evidence="2 3" key="1">
    <citation type="submission" date="2024-01" db="EMBL/GenBank/DDBJ databases">
        <authorList>
            <person name="Waweru B."/>
        </authorList>
    </citation>
    <scope>NUCLEOTIDE SEQUENCE [LARGE SCALE GENOMIC DNA]</scope>
</reference>
<evidence type="ECO:0000313" key="2">
    <source>
        <dbReference type="EMBL" id="CAK7326494.1"/>
    </source>
</evidence>
<gene>
    <name evidence="2" type="ORF">DCAF_LOCUS4195</name>
</gene>
<dbReference type="AlphaFoldDB" id="A0AAV1QZJ9"/>
<sequence length="75" mass="8230">MGPSGEESYRSPQPQGNLVKVFPIEQGIGSRAKTASGQFRFEKAPLASHFLITKAPTNTNHSHNRTSASVFWRTS</sequence>